<accession>A0A6J0MQS6</accession>
<dbReference type="Proteomes" id="UP000504610">
    <property type="component" value="Chromosome 3"/>
</dbReference>
<dbReference type="AlphaFoldDB" id="A0A6J0MQS6"/>
<protein>
    <submittedName>
        <fullName evidence="2">Uncharacterized protein LOC108845132</fullName>
    </submittedName>
</protein>
<organism evidence="1 2">
    <name type="scientific">Raphanus sativus</name>
    <name type="common">Radish</name>
    <name type="synonym">Raphanus raphanistrum var. sativus</name>
    <dbReference type="NCBI Taxonomy" id="3726"/>
    <lineage>
        <taxon>Eukaryota</taxon>
        <taxon>Viridiplantae</taxon>
        <taxon>Streptophyta</taxon>
        <taxon>Embryophyta</taxon>
        <taxon>Tracheophyta</taxon>
        <taxon>Spermatophyta</taxon>
        <taxon>Magnoliopsida</taxon>
        <taxon>eudicotyledons</taxon>
        <taxon>Gunneridae</taxon>
        <taxon>Pentapetalae</taxon>
        <taxon>rosids</taxon>
        <taxon>malvids</taxon>
        <taxon>Brassicales</taxon>
        <taxon>Brassicaceae</taxon>
        <taxon>Brassiceae</taxon>
        <taxon>Raphanus</taxon>
    </lineage>
</organism>
<dbReference type="RefSeq" id="XP_018473896.1">
    <property type="nucleotide sequence ID" value="XM_018618394.1"/>
</dbReference>
<evidence type="ECO:0000313" key="2">
    <source>
        <dbReference type="RefSeq" id="XP_018473896.1"/>
    </source>
</evidence>
<dbReference type="OrthoDB" id="1752140at2759"/>
<evidence type="ECO:0000313" key="1">
    <source>
        <dbReference type="Proteomes" id="UP000504610"/>
    </source>
</evidence>
<dbReference type="GeneID" id="108845132"/>
<gene>
    <name evidence="2" type="primary">LOC108845132</name>
</gene>
<reference evidence="1" key="1">
    <citation type="journal article" date="2019" name="Database">
        <title>The radish genome database (RadishGD): an integrated information resource for radish genomics.</title>
        <authorList>
            <person name="Yu H.J."/>
            <person name="Baek S."/>
            <person name="Lee Y.J."/>
            <person name="Cho A."/>
            <person name="Mun J.H."/>
        </authorList>
    </citation>
    <scope>NUCLEOTIDE SEQUENCE [LARGE SCALE GENOMIC DNA]</scope>
    <source>
        <strain evidence="1">cv. WK10039</strain>
    </source>
</reference>
<dbReference type="KEGG" id="rsz:108845132"/>
<proteinExistence type="predicted"/>
<name>A0A6J0MQS6_RAPSA</name>
<sequence length="273" mass="31944">MGIRQKVHLRNEIRVWEDLWIPTVPARPAREIALAVHPMMPISEFITGNPKRWDMERLENYVHQDDIALIKSLAKSQDYSQDGYCWSFTKNGMYFVKSGYWVATNLLRIDTKETREATLQAWAHATTPTPPLLFPSVSHFTNMDYLFRRKNDIEDPKLDKDPYPWIIWFIWKEMNDKLFRGIDKDPLETVRHSKSECHAWHAANRKEERSTLTHPTSHTNIEICLTDGSWKHDALLSGYRWTWKNAEGGIQLMGARNQDKTISPLHSELEALS</sequence>
<reference evidence="2" key="2">
    <citation type="submission" date="2025-08" db="UniProtKB">
        <authorList>
            <consortium name="RefSeq"/>
        </authorList>
    </citation>
    <scope>IDENTIFICATION</scope>
    <source>
        <tissue evidence="2">Leaf</tissue>
    </source>
</reference>
<keyword evidence="1" id="KW-1185">Reference proteome</keyword>